<evidence type="ECO:0000313" key="2">
    <source>
        <dbReference type="EMBL" id="KAK9814779.1"/>
    </source>
</evidence>
<sequence>MLGSREAAVSGTHKGHAPFRNAACATGETWGAQALSTCAQQHQQTKKFGVFAFWQPSVEGLAKGQWQQPCLLTRPHKRPELA</sequence>
<dbReference type="Proteomes" id="UP001489004">
    <property type="component" value="Unassembled WGS sequence"/>
</dbReference>
<protein>
    <submittedName>
        <fullName evidence="2">Uncharacterized protein</fullName>
    </submittedName>
</protein>
<dbReference type="AlphaFoldDB" id="A0AAW1PYW4"/>
<organism evidence="2 3">
    <name type="scientific">[Myrmecia] bisecta</name>
    <dbReference type="NCBI Taxonomy" id="41462"/>
    <lineage>
        <taxon>Eukaryota</taxon>
        <taxon>Viridiplantae</taxon>
        <taxon>Chlorophyta</taxon>
        <taxon>core chlorophytes</taxon>
        <taxon>Trebouxiophyceae</taxon>
        <taxon>Trebouxiales</taxon>
        <taxon>Trebouxiaceae</taxon>
        <taxon>Myrmecia</taxon>
    </lineage>
</organism>
<comment type="caution">
    <text evidence="2">The sequence shown here is derived from an EMBL/GenBank/DDBJ whole genome shotgun (WGS) entry which is preliminary data.</text>
</comment>
<evidence type="ECO:0000256" key="1">
    <source>
        <dbReference type="SAM" id="MobiDB-lite"/>
    </source>
</evidence>
<proteinExistence type="predicted"/>
<feature type="region of interest" description="Disordered" evidence="1">
    <location>
        <begin position="1"/>
        <end position="20"/>
    </location>
</feature>
<keyword evidence="3" id="KW-1185">Reference proteome</keyword>
<gene>
    <name evidence="2" type="ORF">WJX72_011372</name>
</gene>
<accession>A0AAW1PYW4</accession>
<dbReference type="EMBL" id="JALJOR010000007">
    <property type="protein sequence ID" value="KAK9814779.1"/>
    <property type="molecule type" value="Genomic_DNA"/>
</dbReference>
<evidence type="ECO:0000313" key="3">
    <source>
        <dbReference type="Proteomes" id="UP001489004"/>
    </source>
</evidence>
<reference evidence="2 3" key="1">
    <citation type="journal article" date="2024" name="Nat. Commun.">
        <title>Phylogenomics reveals the evolutionary origins of lichenization in chlorophyte algae.</title>
        <authorList>
            <person name="Puginier C."/>
            <person name="Libourel C."/>
            <person name="Otte J."/>
            <person name="Skaloud P."/>
            <person name="Haon M."/>
            <person name="Grisel S."/>
            <person name="Petersen M."/>
            <person name="Berrin J.G."/>
            <person name="Delaux P.M."/>
            <person name="Dal Grande F."/>
            <person name="Keller J."/>
        </authorList>
    </citation>
    <scope>NUCLEOTIDE SEQUENCE [LARGE SCALE GENOMIC DNA]</scope>
    <source>
        <strain evidence="2 3">SAG 2043</strain>
    </source>
</reference>
<name>A0AAW1PYW4_9CHLO</name>